<dbReference type="InterPro" id="IPR012337">
    <property type="entry name" value="RNaseH-like_sf"/>
</dbReference>
<dbReference type="InterPro" id="IPR036397">
    <property type="entry name" value="RNaseH_sf"/>
</dbReference>
<proteinExistence type="inferred from homology"/>
<feature type="region of interest" description="Disordered" evidence="2">
    <location>
        <begin position="551"/>
        <end position="571"/>
    </location>
</feature>
<dbReference type="RefSeq" id="XP_056766644.1">
    <property type="nucleotide sequence ID" value="XM_056908026.1"/>
</dbReference>
<dbReference type="GO" id="GO:0000289">
    <property type="term" value="P:nuclear-transcribed mRNA poly(A) tail shortening"/>
    <property type="evidence" value="ECO:0007669"/>
    <property type="project" value="TreeGrafter"/>
</dbReference>
<dbReference type="GO" id="GO:1990432">
    <property type="term" value="P:siRNA 3'-end processing"/>
    <property type="evidence" value="ECO:0007669"/>
    <property type="project" value="TreeGrafter"/>
</dbReference>
<dbReference type="PANTHER" id="PTHR15092:SF22">
    <property type="entry name" value="POLY(A)-SPECIFIC RIBONUCLEASE PNLDC1"/>
    <property type="match status" value="1"/>
</dbReference>
<dbReference type="InterPro" id="IPR006941">
    <property type="entry name" value="RNase_CAF1"/>
</dbReference>
<evidence type="ECO:0000313" key="3">
    <source>
        <dbReference type="EMBL" id="KAJ5453688.1"/>
    </source>
</evidence>
<evidence type="ECO:0000256" key="1">
    <source>
        <dbReference type="ARBA" id="ARBA00008372"/>
    </source>
</evidence>
<gene>
    <name evidence="3" type="ORF">N7458_004644</name>
</gene>
<organism evidence="3 4">
    <name type="scientific">Penicillium daleae</name>
    <dbReference type="NCBI Taxonomy" id="63821"/>
    <lineage>
        <taxon>Eukaryota</taxon>
        <taxon>Fungi</taxon>
        <taxon>Dikarya</taxon>
        <taxon>Ascomycota</taxon>
        <taxon>Pezizomycotina</taxon>
        <taxon>Eurotiomycetes</taxon>
        <taxon>Eurotiomycetidae</taxon>
        <taxon>Eurotiales</taxon>
        <taxon>Aspergillaceae</taxon>
        <taxon>Penicillium</taxon>
    </lineage>
</organism>
<dbReference type="GO" id="GO:0000175">
    <property type="term" value="F:3'-5'-RNA exonuclease activity"/>
    <property type="evidence" value="ECO:0007669"/>
    <property type="project" value="TreeGrafter"/>
</dbReference>
<dbReference type="GO" id="GO:0005634">
    <property type="term" value="C:nucleus"/>
    <property type="evidence" value="ECO:0007669"/>
    <property type="project" value="TreeGrafter"/>
</dbReference>
<name>A0AAD6C7E5_9EURO</name>
<dbReference type="GO" id="GO:0003723">
    <property type="term" value="F:RNA binding"/>
    <property type="evidence" value="ECO:0007669"/>
    <property type="project" value="TreeGrafter"/>
</dbReference>
<accession>A0AAD6C7E5</accession>
<dbReference type="PANTHER" id="PTHR15092">
    <property type="entry name" value="POLY A -SPECIFIC RIBONUCLEASE/TARGET OF EGR1, MEMBER 1"/>
    <property type="match status" value="1"/>
</dbReference>
<dbReference type="Gene3D" id="3.30.420.10">
    <property type="entry name" value="Ribonuclease H-like superfamily/Ribonuclease H"/>
    <property type="match status" value="2"/>
</dbReference>
<reference evidence="3" key="1">
    <citation type="submission" date="2022-12" db="EMBL/GenBank/DDBJ databases">
        <authorList>
            <person name="Petersen C."/>
        </authorList>
    </citation>
    <scope>NUCLEOTIDE SEQUENCE</scope>
    <source>
        <strain evidence="3">IBT 16125</strain>
    </source>
</reference>
<keyword evidence="4" id="KW-1185">Reference proteome</keyword>
<dbReference type="GeneID" id="81598269"/>
<dbReference type="GO" id="GO:1990431">
    <property type="term" value="P:priRNA 3'-end processing"/>
    <property type="evidence" value="ECO:0007669"/>
    <property type="project" value="TreeGrafter"/>
</dbReference>
<dbReference type="InterPro" id="IPR051181">
    <property type="entry name" value="CAF1_poly(A)_ribonucleases"/>
</dbReference>
<evidence type="ECO:0000256" key="2">
    <source>
        <dbReference type="SAM" id="MobiDB-lite"/>
    </source>
</evidence>
<dbReference type="AlphaFoldDB" id="A0AAD6C7E5"/>
<dbReference type="Pfam" id="PF04857">
    <property type="entry name" value="CAF1"/>
    <property type="match status" value="1"/>
</dbReference>
<dbReference type="Proteomes" id="UP001213681">
    <property type="component" value="Unassembled WGS sequence"/>
</dbReference>
<dbReference type="EMBL" id="JAPVEA010000005">
    <property type="protein sequence ID" value="KAJ5453688.1"/>
    <property type="molecule type" value="Genomic_DNA"/>
</dbReference>
<comment type="similarity">
    <text evidence="1">Belongs to the CAF1 family.</text>
</comment>
<dbReference type="SUPFAM" id="SSF53098">
    <property type="entry name" value="Ribonuclease H-like"/>
    <property type="match status" value="1"/>
</dbReference>
<sequence>MDLTSGNIAFYLPWLLSEVATSCFVAMDLEMSGIALSVKYQGTKSLQKHYEENKAAAEKYQVLQVGLTICREDKERGSYVLRPYNISLNPCLDRNLNVNRDCTFMGWSMEFLAGHRFDVGSLFTHGVRYLSRDEEIAAREEAVRRWAPTDPMDNIEHKLRDEADIKFLEAVRCQIETWIAGGKTRGTYLSIPPTTNGHGKVRQGCPNDLSKTQKWLIHNLVKTEFPSLKSRGMPTYIQIEQRNGGAMEFNDRIRESDQRIRKHVGFRWIVEALAGGDLSELEPATFADLLPEDTDPSITAKVLADRIKERLKENRPILVGHNSFTDMVFFYRCFLGPLPNAVEEFIALIHETFPILVDTKFLATQDFDAMNLSSSLEELNKTLAKITSPRIETDSLYSKYFCKRSAHEAGYDSMLTAIAFLKLSTHLEDGKLPKGTRGRLEDIAYRLVTPTTTVVQDLFPSIPQDPFREFFNTEDEEKEQQQAEELGLETVALSIAYTGSKSDNDKVRQKLLIPRLGSKFWLEYGNKLRVFGTTEKTAYFGPIEKPAHLRARKKTKNSGANGANGANGGVSDDEELAINTNLIYL</sequence>
<comment type="caution">
    <text evidence="3">The sequence shown here is derived from an EMBL/GenBank/DDBJ whole genome shotgun (WGS) entry which is preliminary data.</text>
</comment>
<evidence type="ECO:0000313" key="4">
    <source>
        <dbReference type="Proteomes" id="UP001213681"/>
    </source>
</evidence>
<reference evidence="3" key="2">
    <citation type="journal article" date="2023" name="IMA Fungus">
        <title>Comparative genomic study of the Penicillium genus elucidates a diverse pangenome and 15 lateral gene transfer events.</title>
        <authorList>
            <person name="Petersen C."/>
            <person name="Sorensen T."/>
            <person name="Nielsen M.R."/>
            <person name="Sondergaard T.E."/>
            <person name="Sorensen J.L."/>
            <person name="Fitzpatrick D.A."/>
            <person name="Frisvad J.C."/>
            <person name="Nielsen K.L."/>
        </authorList>
    </citation>
    <scope>NUCLEOTIDE SEQUENCE</scope>
    <source>
        <strain evidence="3">IBT 16125</strain>
    </source>
</reference>
<protein>
    <submittedName>
        <fullName evidence="3">Uncharacterized protein</fullName>
    </submittedName>
</protein>